<dbReference type="VEuPathDB" id="MicrosporidiaDB:EHP00_1812"/>
<keyword evidence="1" id="KW-0175">Coiled coil</keyword>
<evidence type="ECO:0000313" key="2">
    <source>
        <dbReference type="EMBL" id="OQS55044.1"/>
    </source>
</evidence>
<dbReference type="AlphaFoldDB" id="A0A1W0E715"/>
<keyword evidence="3" id="KW-1185">Reference proteome</keyword>
<dbReference type="Proteomes" id="UP000192758">
    <property type="component" value="Unassembled WGS sequence"/>
</dbReference>
<dbReference type="OrthoDB" id="2196354at2759"/>
<proteinExistence type="predicted"/>
<evidence type="ECO:0000256" key="1">
    <source>
        <dbReference type="SAM" id="Coils"/>
    </source>
</evidence>
<protein>
    <submittedName>
        <fullName evidence="2">Uncharacterized protein</fullName>
    </submittedName>
</protein>
<evidence type="ECO:0000313" key="3">
    <source>
        <dbReference type="Proteomes" id="UP000192758"/>
    </source>
</evidence>
<feature type="coiled-coil region" evidence="1">
    <location>
        <begin position="354"/>
        <end position="412"/>
    </location>
</feature>
<name>A0A1W0E715_9MICR</name>
<reference evidence="2 3" key="1">
    <citation type="journal article" date="2017" name="Environ. Microbiol.">
        <title>Decay of the glycolytic pathway and adaptation to intranuclear parasitism within Enterocytozoonidae microsporidia.</title>
        <authorList>
            <person name="Wiredu Boakye D."/>
            <person name="Jaroenlak P."/>
            <person name="Prachumwat A."/>
            <person name="Williams T.A."/>
            <person name="Bateman K.S."/>
            <person name="Itsathitphaisarn O."/>
            <person name="Sritunyalucksana K."/>
            <person name="Paszkiewicz K.H."/>
            <person name="Moore K.A."/>
            <person name="Stentiford G.D."/>
            <person name="Williams B.A."/>
        </authorList>
    </citation>
    <scope>NUCLEOTIDE SEQUENCE [LARGE SCALE GENOMIC DNA]</scope>
    <source>
        <strain evidence="2 3">TH1</strain>
    </source>
</reference>
<comment type="caution">
    <text evidence="2">The sequence shown here is derived from an EMBL/GenBank/DDBJ whole genome shotgun (WGS) entry which is preliminary data.</text>
</comment>
<sequence>MGKKSSNKRKNIVNKFVRLDNTKEDKLNVENENEVIEIQTQNIFENEGFPNNNSVFECIASDYKEKDEETKHKLKNFKSDDDCNEIDLCISKNFNSEVEEIKHEKEDHLSDFIDTTILINKENMLKIDDTFLNMTVKEERDLQKTKTEMFENREVNTDPKTFGLDGNTSDDASAIYVRSIFELFKDINAKLRDISLYKSNEYAALEECSKMIYLNDINGVKKVIEKHVGSLNNHEKLVLFMKDKLPKELYDLQVRKVNLYKKFIQYKSNVQALNNLTNDMIIKEKEYKEEIERIEQEHKKTCQNLIDDENKHKESLFKILNEENTHSNKKNKEFLKNNIIDSIKECFECKNKEIENKAKEILSLKKTNENLKLKVSEFTDQQAVISDYSTRLNKIQNENIFLVQKLNKITEKTIKYQKDLVVFNNEIKKLISSDKIKTETILRQRKLIEMYQKQLCESSSLTNAFSKIETLKALKVDLESKIKKESDSNKLASLHRQKESCEKRLSDLLNYK</sequence>
<feature type="coiled-coil region" evidence="1">
    <location>
        <begin position="273"/>
        <end position="311"/>
    </location>
</feature>
<accession>A0A1W0E715</accession>
<dbReference type="EMBL" id="MNPJ01000014">
    <property type="protein sequence ID" value="OQS55044.1"/>
    <property type="molecule type" value="Genomic_DNA"/>
</dbReference>
<organism evidence="2 3">
    <name type="scientific">Ecytonucleospora hepatopenaei</name>
    <dbReference type="NCBI Taxonomy" id="646526"/>
    <lineage>
        <taxon>Eukaryota</taxon>
        <taxon>Fungi</taxon>
        <taxon>Fungi incertae sedis</taxon>
        <taxon>Microsporidia</taxon>
        <taxon>Enterocytozoonidae</taxon>
        <taxon>Ecytonucleospora</taxon>
    </lineage>
</organism>
<gene>
    <name evidence="2" type="ORF">EHP00_1812</name>
</gene>